<dbReference type="OrthoDB" id="1522587at2"/>
<feature type="region of interest" description="Disordered" evidence="1">
    <location>
        <begin position="444"/>
        <end position="463"/>
    </location>
</feature>
<feature type="compositionally biased region" description="Acidic residues" evidence="1">
    <location>
        <begin position="274"/>
        <end position="283"/>
    </location>
</feature>
<feature type="compositionally biased region" description="Acidic residues" evidence="1">
    <location>
        <begin position="398"/>
        <end position="414"/>
    </location>
</feature>
<protein>
    <submittedName>
        <fullName evidence="2">Uncharacterized protein</fullName>
    </submittedName>
</protein>
<evidence type="ECO:0000313" key="2">
    <source>
        <dbReference type="EMBL" id="PKD43004.1"/>
    </source>
</evidence>
<feature type="compositionally biased region" description="Basic and acidic residues" evidence="1">
    <location>
        <begin position="247"/>
        <end position="259"/>
    </location>
</feature>
<evidence type="ECO:0000313" key="3">
    <source>
        <dbReference type="Proteomes" id="UP000233398"/>
    </source>
</evidence>
<dbReference type="EMBL" id="PISP01000003">
    <property type="protein sequence ID" value="PKD43004.1"/>
    <property type="molecule type" value="Genomic_DNA"/>
</dbReference>
<accession>A0A2N0VFN8</accession>
<dbReference type="RefSeq" id="WP_101073479.1">
    <property type="nucleotide sequence ID" value="NZ_PISP01000003.1"/>
</dbReference>
<name>A0A2N0VFN8_9BACT</name>
<proteinExistence type="predicted"/>
<sequence>MERIVRHITEKLTAQLPRFREFYTPDDLQVLDIPPFITERVILEMHQNLSESVGPPETEWADMDGDSVRFAWKNFLEAIKAEVRMPSSYAAPLLETAVADALELATQPRKAIPEILFGSDTSLSIEKLKKRIRYVTIGRPLAAALIRYMEKKNKTELVIDDCKKIIGQIDEKLISSFNSLDWAKELEPLFVLAGPSVDTDLFRVYFEDKGRKKISRVFDRLNKSLNRTEFIEVMSSPEQLLDEDEDVVKTQKPDTDKKTGPKPPVQETQVTEKGDDENEDAEDSILNSFQKRRGDSLPEEDEEAEISKDSDESEEELHSKFRLDQEDQENEEENLYKEMNLKKSSSDYRSGNLTLDEEEEDEDPKKLHTDLLSKWKAISGDDNDDEDHVDEDKTTSESEVEDLAETDRPDDEDDTGVKSIELYNETDDEEDVPIWRAFLEREDLSSVASEEDRRKKKSDRDDKLEMADKLADRFFGSYDEDADESLEATAEALIEFLSDEKNRFISEIFSGSEKAYEESLEDIALLDDWKSASKFIKDEIFNRNHIDIFDEVAVDFTDRLHTFFKERK</sequence>
<evidence type="ECO:0000256" key="1">
    <source>
        <dbReference type="SAM" id="MobiDB-lite"/>
    </source>
</evidence>
<dbReference type="AlphaFoldDB" id="A0A2N0VFN8"/>
<organism evidence="2 3">
    <name type="scientific">Rhodohalobacter barkolensis</name>
    <dbReference type="NCBI Taxonomy" id="2053187"/>
    <lineage>
        <taxon>Bacteria</taxon>
        <taxon>Pseudomonadati</taxon>
        <taxon>Balneolota</taxon>
        <taxon>Balneolia</taxon>
        <taxon>Balneolales</taxon>
        <taxon>Balneolaceae</taxon>
        <taxon>Rhodohalobacter</taxon>
    </lineage>
</organism>
<comment type="caution">
    <text evidence="2">The sequence shown here is derived from an EMBL/GenBank/DDBJ whole genome shotgun (WGS) entry which is preliminary data.</text>
</comment>
<gene>
    <name evidence="2" type="ORF">CWD77_10225</name>
</gene>
<feature type="compositionally biased region" description="Basic and acidic residues" evidence="1">
    <location>
        <begin position="334"/>
        <end position="346"/>
    </location>
</feature>
<feature type="compositionally biased region" description="Basic and acidic residues" evidence="1">
    <location>
        <begin position="305"/>
        <end position="325"/>
    </location>
</feature>
<feature type="region of interest" description="Disordered" evidence="1">
    <location>
        <begin position="241"/>
        <end position="426"/>
    </location>
</feature>
<feature type="compositionally biased region" description="Basic and acidic residues" evidence="1">
    <location>
        <begin position="363"/>
        <end position="373"/>
    </location>
</feature>
<keyword evidence="3" id="KW-1185">Reference proteome</keyword>
<reference evidence="2 3" key="1">
    <citation type="submission" date="2017-11" db="EMBL/GenBank/DDBJ databases">
        <title>Rhodohalobacter 15182 sp. nov., isolated from a salt lake.</title>
        <authorList>
            <person name="Han S."/>
        </authorList>
    </citation>
    <scope>NUCLEOTIDE SEQUENCE [LARGE SCALE GENOMIC DNA]</scope>
    <source>
        <strain evidence="2 3">15182</strain>
    </source>
</reference>
<dbReference type="Proteomes" id="UP000233398">
    <property type="component" value="Unassembled WGS sequence"/>
</dbReference>